<evidence type="ECO:0000313" key="10">
    <source>
        <dbReference type="Proteomes" id="UP001162972"/>
    </source>
</evidence>
<evidence type="ECO:0000256" key="3">
    <source>
        <dbReference type="ARBA" id="ARBA00022741"/>
    </source>
</evidence>
<comment type="similarity">
    <text evidence="1">Belongs to the small GTPase superfamily. Arf family.</text>
</comment>
<keyword evidence="8" id="KW-0479">Metal-binding</keyword>
<dbReference type="PANTHER" id="PTHR11711">
    <property type="entry name" value="ADP RIBOSYLATION FACTOR-RELATED"/>
    <property type="match status" value="1"/>
</dbReference>
<dbReference type="GO" id="GO:0005525">
    <property type="term" value="F:GTP binding"/>
    <property type="evidence" value="ECO:0007669"/>
    <property type="project" value="UniProtKB-KW"/>
</dbReference>
<dbReference type="GO" id="GO:0003924">
    <property type="term" value="F:GTPase activity"/>
    <property type="evidence" value="ECO:0007669"/>
    <property type="project" value="InterPro"/>
</dbReference>
<dbReference type="GO" id="GO:0030010">
    <property type="term" value="P:establishment of cell polarity"/>
    <property type="evidence" value="ECO:0007669"/>
    <property type="project" value="UniProtKB-ARBA"/>
</dbReference>
<proteinExistence type="inferred from homology"/>
<feature type="binding site" evidence="8">
    <location>
        <position position="31"/>
    </location>
    <ligand>
        <name>Mg(2+)</name>
        <dbReference type="ChEBI" id="CHEBI:18420"/>
    </ligand>
</feature>
<dbReference type="InterPro" id="IPR027417">
    <property type="entry name" value="P-loop_NTPase"/>
</dbReference>
<keyword evidence="2" id="KW-0519">Myristate</keyword>
<dbReference type="InterPro" id="IPR006689">
    <property type="entry name" value="Small_GTPase_ARF/SAR"/>
</dbReference>
<keyword evidence="5" id="KW-0653">Protein transport</keyword>
<dbReference type="EMBL" id="JAPFFJ010000006">
    <property type="protein sequence ID" value="KAJ6424360.1"/>
    <property type="molecule type" value="Genomic_DNA"/>
</dbReference>
<name>A0AAD6PCU1_9ROSI</name>
<dbReference type="Pfam" id="PF00025">
    <property type="entry name" value="Arf"/>
    <property type="match status" value="2"/>
</dbReference>
<feature type="binding site" evidence="7">
    <location>
        <position position="90"/>
    </location>
    <ligand>
        <name>GTP</name>
        <dbReference type="ChEBI" id="CHEBI:37565"/>
    </ligand>
</feature>
<keyword evidence="10" id="KW-1185">Reference proteome</keyword>
<feature type="binding site" evidence="7">
    <location>
        <begin position="24"/>
        <end position="31"/>
    </location>
    <ligand>
        <name>GTP</name>
        <dbReference type="ChEBI" id="CHEBI:37565"/>
    </ligand>
</feature>
<evidence type="ECO:0000256" key="2">
    <source>
        <dbReference type="ARBA" id="ARBA00022707"/>
    </source>
</evidence>
<dbReference type="SMART" id="SM00177">
    <property type="entry name" value="ARF"/>
    <property type="match status" value="1"/>
</dbReference>
<dbReference type="Proteomes" id="UP001162972">
    <property type="component" value="Chromosome 16"/>
</dbReference>
<evidence type="ECO:0000256" key="4">
    <source>
        <dbReference type="ARBA" id="ARBA00022892"/>
    </source>
</evidence>
<keyword evidence="2" id="KW-0449">Lipoprotein</keyword>
<evidence type="ECO:0000256" key="5">
    <source>
        <dbReference type="ARBA" id="ARBA00022927"/>
    </source>
</evidence>
<keyword evidence="8" id="KW-0460">Magnesium</keyword>
<dbReference type="NCBIfam" id="TIGR00231">
    <property type="entry name" value="small_GTP"/>
    <property type="match status" value="1"/>
</dbReference>
<evidence type="ECO:0008006" key="11">
    <source>
        <dbReference type="Google" id="ProtNLM"/>
    </source>
</evidence>
<evidence type="ECO:0000256" key="1">
    <source>
        <dbReference type="ARBA" id="ARBA00010290"/>
    </source>
</evidence>
<sequence>MGAIISRFSRRFLPKTEVRILMVGLDASGKTTILYRLKLGEIVRTVPTIGICSHKLFTYYDTKMASGLSCFNVETVMYKNISFTVWDVGGQQKIRHLWRHYFQSAHGLIFVVDSNDRRRISEARNELHCILSYVNRTKGCNAACLCQQAGCPRCYACFRGC</sequence>
<reference evidence="9 10" key="1">
    <citation type="journal article" date="2023" name="Int. J. Mol. Sci.">
        <title>De Novo Assembly and Annotation of 11 Diverse Shrub Willow (Salix) Genomes Reveals Novel Gene Organization in Sex-Linked Regions.</title>
        <authorList>
            <person name="Hyden B."/>
            <person name="Feng K."/>
            <person name="Yates T.B."/>
            <person name="Jawdy S."/>
            <person name="Cereghino C."/>
            <person name="Smart L.B."/>
            <person name="Muchero W."/>
        </authorList>
    </citation>
    <scope>NUCLEOTIDE SEQUENCE [LARGE SCALE GENOMIC DNA]</scope>
    <source>
        <tissue evidence="9">Shoot tip</tissue>
    </source>
</reference>
<accession>A0AAD6PCU1</accession>
<dbReference type="FunFam" id="3.40.50.300:FF:000412">
    <property type="entry name" value="ADP-ribosylation factor 1"/>
    <property type="match status" value="1"/>
</dbReference>
<comment type="caution">
    <text evidence="9">The sequence shown here is derived from an EMBL/GenBank/DDBJ whole genome shotgun (WGS) entry which is preliminary data.</text>
</comment>
<evidence type="ECO:0000256" key="7">
    <source>
        <dbReference type="PIRSR" id="PIRSR606689-1"/>
    </source>
</evidence>
<keyword evidence="4" id="KW-0931">ER-Golgi transport</keyword>
<keyword evidence="3 7" id="KW-0547">Nucleotide-binding</keyword>
<feature type="binding site" evidence="8">
    <location>
        <position position="48"/>
    </location>
    <ligand>
        <name>Mg(2+)</name>
        <dbReference type="ChEBI" id="CHEBI:18420"/>
    </ligand>
</feature>
<dbReference type="InterPro" id="IPR005225">
    <property type="entry name" value="Small_GTP-bd"/>
</dbReference>
<dbReference type="Gene3D" id="3.40.50.300">
    <property type="entry name" value="P-loop containing nucleotide triphosphate hydrolases"/>
    <property type="match status" value="1"/>
</dbReference>
<organism evidence="9 10">
    <name type="scientific">Salix udensis</name>
    <dbReference type="NCBI Taxonomy" id="889485"/>
    <lineage>
        <taxon>Eukaryota</taxon>
        <taxon>Viridiplantae</taxon>
        <taxon>Streptophyta</taxon>
        <taxon>Embryophyta</taxon>
        <taxon>Tracheophyta</taxon>
        <taxon>Spermatophyta</taxon>
        <taxon>Magnoliopsida</taxon>
        <taxon>eudicotyledons</taxon>
        <taxon>Gunneridae</taxon>
        <taxon>Pentapetalae</taxon>
        <taxon>rosids</taxon>
        <taxon>fabids</taxon>
        <taxon>Malpighiales</taxon>
        <taxon>Salicaceae</taxon>
        <taxon>Saliceae</taxon>
        <taxon>Salix</taxon>
    </lineage>
</organism>
<evidence type="ECO:0000313" key="9">
    <source>
        <dbReference type="EMBL" id="KAJ6424360.1"/>
    </source>
</evidence>
<keyword evidence="6 7" id="KW-0342">GTP-binding</keyword>
<protein>
    <recommendedName>
        <fullName evidence="11">ADP-ribosylation factor</fullName>
    </recommendedName>
</protein>
<dbReference type="AlphaFoldDB" id="A0AAD6PCU1"/>
<gene>
    <name evidence="9" type="ORF">OIU84_025201</name>
</gene>
<keyword evidence="5" id="KW-0813">Transport</keyword>
<dbReference type="GO" id="GO:0016192">
    <property type="term" value="P:vesicle-mediated transport"/>
    <property type="evidence" value="ECO:0007669"/>
    <property type="project" value="UniProtKB-KW"/>
</dbReference>
<dbReference type="SUPFAM" id="SSF52540">
    <property type="entry name" value="P-loop containing nucleoside triphosphate hydrolases"/>
    <property type="match status" value="1"/>
</dbReference>
<dbReference type="InterPro" id="IPR024156">
    <property type="entry name" value="Small_GTPase_ARF"/>
</dbReference>
<dbReference type="CDD" id="cd00878">
    <property type="entry name" value="Arf_Arl"/>
    <property type="match status" value="1"/>
</dbReference>
<dbReference type="GO" id="GO:0046872">
    <property type="term" value="F:metal ion binding"/>
    <property type="evidence" value="ECO:0007669"/>
    <property type="project" value="UniProtKB-KW"/>
</dbReference>
<evidence type="ECO:0000256" key="8">
    <source>
        <dbReference type="PIRSR" id="PIRSR606689-2"/>
    </source>
</evidence>
<evidence type="ECO:0000256" key="6">
    <source>
        <dbReference type="ARBA" id="ARBA00023134"/>
    </source>
</evidence>
<dbReference type="GO" id="GO:0015031">
    <property type="term" value="P:protein transport"/>
    <property type="evidence" value="ECO:0007669"/>
    <property type="project" value="UniProtKB-KW"/>
</dbReference>
<dbReference type="PROSITE" id="PS51417">
    <property type="entry name" value="ARF"/>
    <property type="match status" value="1"/>
</dbReference>